<evidence type="ECO:0000256" key="1">
    <source>
        <dbReference type="SAM" id="MobiDB-lite"/>
    </source>
</evidence>
<evidence type="ECO:0000313" key="2">
    <source>
        <dbReference type="EMBL" id="MBD2844078.1"/>
    </source>
</evidence>
<dbReference type="Proteomes" id="UP000621560">
    <property type="component" value="Unassembled WGS sequence"/>
</dbReference>
<accession>A0A927BP08</accession>
<gene>
    <name evidence="2" type="ORF">IDH44_02650</name>
</gene>
<sequence>MDKWLSHPTALKVISVLLALLMWAVVHMDSDSSPNTVASLTDTKELEAVPVIPINLDESYDLRLLEPSVVRMKVQGNRSDIISAAADDYKVTVDLSGVPQGEHVLQLNYELPRRLQLLELSPNRVTVQLVPIRTASFPVDIVTMGNPAYDYTVGDPIVEPSGEVEVTLPEDLLEEVGRVGATIDVDGREAMVSEGRVRLIVYDKSGEEIPDAVVEPETVAVDVPIIRPAKKLPLAIGTSGALDAGLSLVNIEPLVSEVTVYGPQAELDKYESYDNAVVNLSSVSESETVTLELEPMEGLAAVSPRELRVRIEVAPYENRMLPQVPIATNGLSGGLEASFVTPADGTFDIEVRGAPSVLAALSAEQIGLAIDLNGLSPGEHEVPVEVTLPRYVTLVGSDEYTATVVIRDGAEASGTDPEQGAGGETSSPPADDEQEPAGDAGADPGTDGTDPDAGADGDAAEDGAGGADPDDEEQPIAGNTDGSTGSGENDGADEEADGPDGEEDPGGTGEPEGSGAGETGSGDVTGESAGGTTQAERDPAQQHEQAADEDEAIDLDPAGHDTEADAANPGDADTQNGAAPSGSPAVKNGGSRMV</sequence>
<feature type="compositionally biased region" description="Acidic residues" evidence="1">
    <location>
        <begin position="490"/>
        <end position="505"/>
    </location>
</feature>
<dbReference type="PANTHER" id="PTHR37804:SF1">
    <property type="entry name" value="CDAA REGULATORY PROTEIN CDAR"/>
    <property type="match status" value="1"/>
</dbReference>
<dbReference type="RefSeq" id="WP_190914410.1">
    <property type="nucleotide sequence ID" value="NZ_JACXIZ010000007.1"/>
</dbReference>
<feature type="region of interest" description="Disordered" evidence="1">
    <location>
        <begin position="410"/>
        <end position="594"/>
    </location>
</feature>
<name>A0A927BP08_9BACL</name>
<dbReference type="AlphaFoldDB" id="A0A927BP08"/>
<dbReference type="InterPro" id="IPR053154">
    <property type="entry name" value="c-di-AMP_regulator"/>
</dbReference>
<evidence type="ECO:0008006" key="4">
    <source>
        <dbReference type="Google" id="ProtNLM"/>
    </source>
</evidence>
<dbReference type="InterPro" id="IPR012505">
    <property type="entry name" value="YbbR"/>
</dbReference>
<comment type="caution">
    <text evidence="2">The sequence shown here is derived from an EMBL/GenBank/DDBJ whole genome shotgun (WGS) entry which is preliminary data.</text>
</comment>
<feature type="compositionally biased region" description="Gly residues" evidence="1">
    <location>
        <begin position="506"/>
        <end position="520"/>
    </location>
</feature>
<dbReference type="PANTHER" id="PTHR37804">
    <property type="entry name" value="CDAA REGULATORY PROTEIN CDAR"/>
    <property type="match status" value="1"/>
</dbReference>
<evidence type="ECO:0000313" key="3">
    <source>
        <dbReference type="Proteomes" id="UP000621560"/>
    </source>
</evidence>
<proteinExistence type="predicted"/>
<dbReference type="EMBL" id="JACXIZ010000007">
    <property type="protein sequence ID" value="MBD2844078.1"/>
    <property type="molecule type" value="Genomic_DNA"/>
</dbReference>
<reference evidence="2" key="1">
    <citation type="submission" date="2020-09" db="EMBL/GenBank/DDBJ databases">
        <title>A novel bacterium of genus Paenibacillus, isolated from South China Sea.</title>
        <authorList>
            <person name="Huang H."/>
            <person name="Mo K."/>
            <person name="Hu Y."/>
        </authorList>
    </citation>
    <scope>NUCLEOTIDE SEQUENCE</scope>
    <source>
        <strain evidence="2">IB182496</strain>
    </source>
</reference>
<organism evidence="2 3">
    <name type="scientific">Paenibacillus sabuli</name>
    <dbReference type="NCBI Taxonomy" id="2772509"/>
    <lineage>
        <taxon>Bacteria</taxon>
        <taxon>Bacillati</taxon>
        <taxon>Bacillota</taxon>
        <taxon>Bacilli</taxon>
        <taxon>Bacillales</taxon>
        <taxon>Paenibacillaceae</taxon>
        <taxon>Paenibacillus</taxon>
    </lineage>
</organism>
<feature type="compositionally biased region" description="Low complexity" evidence="1">
    <location>
        <begin position="437"/>
        <end position="448"/>
    </location>
</feature>
<keyword evidence="3" id="KW-1185">Reference proteome</keyword>
<dbReference type="CDD" id="cd20206">
    <property type="entry name" value="YbbR"/>
    <property type="match status" value="1"/>
</dbReference>
<dbReference type="Pfam" id="PF07949">
    <property type="entry name" value="YbbR"/>
    <property type="match status" value="2"/>
</dbReference>
<dbReference type="Gene3D" id="2.170.120.40">
    <property type="entry name" value="YbbR-like domain"/>
    <property type="match status" value="2"/>
</dbReference>
<dbReference type="Gene3D" id="2.170.120.30">
    <property type="match status" value="2"/>
</dbReference>
<feature type="compositionally biased region" description="Acidic residues" evidence="1">
    <location>
        <begin position="449"/>
        <end position="461"/>
    </location>
</feature>
<protein>
    <recommendedName>
        <fullName evidence="4">YbbR domain-containing protein</fullName>
    </recommendedName>
</protein>